<evidence type="ECO:0000256" key="1">
    <source>
        <dbReference type="SAM" id="Phobius"/>
    </source>
</evidence>
<sequence>MYCKVSILFAYIAVTYMTASLFYLSYSKIAKIGTPFKDKLEEYKDLNIIYKKSAEKRRMIFCISLLVAIMIVVIIQPFSLIDNDTNKLIKEIQEIFVENF</sequence>
<accession>A0A6C0J3D2</accession>
<name>A0A6C0J3D2_9ZZZZ</name>
<keyword evidence="1" id="KW-0472">Membrane</keyword>
<dbReference type="EMBL" id="MN740324">
    <property type="protein sequence ID" value="QHU00179.1"/>
    <property type="molecule type" value="Genomic_DNA"/>
</dbReference>
<dbReference type="AlphaFoldDB" id="A0A6C0J3D2"/>
<proteinExistence type="predicted"/>
<protein>
    <submittedName>
        <fullName evidence="2">Uncharacterized protein</fullName>
    </submittedName>
</protein>
<feature type="transmembrane region" description="Helical" evidence="1">
    <location>
        <begin position="6"/>
        <end position="26"/>
    </location>
</feature>
<keyword evidence="1" id="KW-0812">Transmembrane</keyword>
<keyword evidence="1" id="KW-1133">Transmembrane helix</keyword>
<reference evidence="2" key="1">
    <citation type="journal article" date="2020" name="Nature">
        <title>Giant virus diversity and host interactions through global metagenomics.</title>
        <authorList>
            <person name="Schulz F."/>
            <person name="Roux S."/>
            <person name="Paez-Espino D."/>
            <person name="Jungbluth S."/>
            <person name="Walsh D.A."/>
            <person name="Denef V.J."/>
            <person name="McMahon K.D."/>
            <person name="Konstantinidis K.T."/>
            <person name="Eloe-Fadrosh E.A."/>
            <person name="Kyrpides N.C."/>
            <person name="Woyke T."/>
        </authorList>
    </citation>
    <scope>NUCLEOTIDE SEQUENCE</scope>
    <source>
        <strain evidence="2">GVMAG-M-3300025860-12</strain>
    </source>
</reference>
<organism evidence="2">
    <name type="scientific">viral metagenome</name>
    <dbReference type="NCBI Taxonomy" id="1070528"/>
    <lineage>
        <taxon>unclassified sequences</taxon>
        <taxon>metagenomes</taxon>
        <taxon>organismal metagenomes</taxon>
    </lineage>
</organism>
<evidence type="ECO:0000313" key="2">
    <source>
        <dbReference type="EMBL" id="QHU00179.1"/>
    </source>
</evidence>
<feature type="transmembrane region" description="Helical" evidence="1">
    <location>
        <begin position="59"/>
        <end position="78"/>
    </location>
</feature>